<dbReference type="AlphaFoldDB" id="A0A1I7ACL0"/>
<protein>
    <submittedName>
        <fullName evidence="2">Carbon storage regulator, CsrA</fullName>
    </submittedName>
</protein>
<evidence type="ECO:0000256" key="1">
    <source>
        <dbReference type="SAM" id="MobiDB-lite"/>
    </source>
</evidence>
<sequence>MLISMRYIAEKLKIGDDIEMAVVKIKGEQVSVGYAASGMSRCIGKKSISESTSVTHPRAQHGSRSRRTPCRFTALTARFVAHPKLGDLGRGAVSERDTLRTK</sequence>
<dbReference type="GO" id="GO:0003723">
    <property type="term" value="F:RNA binding"/>
    <property type="evidence" value="ECO:0007669"/>
    <property type="project" value="InterPro"/>
</dbReference>
<dbReference type="EMBL" id="FPBH01000003">
    <property type="protein sequence ID" value="SFT72623.1"/>
    <property type="molecule type" value="Genomic_DNA"/>
</dbReference>
<feature type="region of interest" description="Disordered" evidence="1">
    <location>
        <begin position="48"/>
        <end position="67"/>
    </location>
</feature>
<organism evidence="2 3">
    <name type="scientific">Paraburkholderia aspalathi</name>
    <dbReference type="NCBI Taxonomy" id="1324617"/>
    <lineage>
        <taxon>Bacteria</taxon>
        <taxon>Pseudomonadati</taxon>
        <taxon>Pseudomonadota</taxon>
        <taxon>Betaproteobacteria</taxon>
        <taxon>Burkholderiales</taxon>
        <taxon>Burkholderiaceae</taxon>
        <taxon>Paraburkholderia</taxon>
    </lineage>
</organism>
<evidence type="ECO:0000313" key="3">
    <source>
        <dbReference type="Proteomes" id="UP000198844"/>
    </source>
</evidence>
<evidence type="ECO:0000313" key="2">
    <source>
        <dbReference type="EMBL" id="SFT72623.1"/>
    </source>
</evidence>
<proteinExistence type="predicted"/>
<dbReference type="InterPro" id="IPR036107">
    <property type="entry name" value="CsrA_sf"/>
</dbReference>
<gene>
    <name evidence="2" type="ORF">SAMN05192563_1003264</name>
</gene>
<reference evidence="2 3" key="1">
    <citation type="submission" date="2016-10" db="EMBL/GenBank/DDBJ databases">
        <authorList>
            <person name="de Groot N.N."/>
        </authorList>
    </citation>
    <scope>NUCLEOTIDE SEQUENCE [LARGE SCALE GENOMIC DNA]</scope>
    <source>
        <strain evidence="2 3">LMG 27731</strain>
    </source>
</reference>
<dbReference type="SUPFAM" id="SSF117130">
    <property type="entry name" value="CsrA-like"/>
    <property type="match status" value="1"/>
</dbReference>
<accession>A0A1I7ACL0</accession>
<dbReference type="GO" id="GO:0006402">
    <property type="term" value="P:mRNA catabolic process"/>
    <property type="evidence" value="ECO:0007669"/>
    <property type="project" value="InterPro"/>
</dbReference>
<name>A0A1I7ACL0_9BURK</name>
<dbReference type="GO" id="GO:0006109">
    <property type="term" value="P:regulation of carbohydrate metabolic process"/>
    <property type="evidence" value="ECO:0007669"/>
    <property type="project" value="InterPro"/>
</dbReference>
<feature type="compositionally biased region" description="Basic residues" evidence="1">
    <location>
        <begin position="58"/>
        <end position="67"/>
    </location>
</feature>
<dbReference type="Proteomes" id="UP000198844">
    <property type="component" value="Unassembled WGS sequence"/>
</dbReference>
<dbReference type="Pfam" id="PF02599">
    <property type="entry name" value="CsrA"/>
    <property type="match status" value="1"/>
</dbReference>
<dbReference type="InterPro" id="IPR003751">
    <property type="entry name" value="CsrA"/>
</dbReference>